<dbReference type="EMBL" id="JAROKS010000012">
    <property type="protein sequence ID" value="KAK1799154.1"/>
    <property type="molecule type" value="Genomic_DNA"/>
</dbReference>
<dbReference type="SUPFAM" id="SSF48726">
    <property type="entry name" value="Immunoglobulin"/>
    <property type="match status" value="9"/>
</dbReference>
<feature type="compositionally biased region" description="Polar residues" evidence="13">
    <location>
        <begin position="1695"/>
        <end position="1721"/>
    </location>
</feature>
<evidence type="ECO:0000256" key="1">
    <source>
        <dbReference type="ARBA" id="ARBA00004123"/>
    </source>
</evidence>
<dbReference type="Pfam" id="PF08205">
    <property type="entry name" value="C2-set_2"/>
    <property type="match status" value="1"/>
</dbReference>
<dbReference type="Gene3D" id="1.10.10.10">
    <property type="entry name" value="Winged helix-like DNA-binding domain superfamily/Winged helix DNA-binding domain"/>
    <property type="match status" value="1"/>
</dbReference>
<feature type="region of interest" description="Disordered" evidence="13">
    <location>
        <begin position="1306"/>
        <end position="1326"/>
    </location>
</feature>
<feature type="domain" description="Ig-like" evidence="15">
    <location>
        <begin position="451"/>
        <end position="546"/>
    </location>
</feature>
<dbReference type="InterPro" id="IPR003597">
    <property type="entry name" value="Ig_C1-set"/>
</dbReference>
<dbReference type="PROSITE" id="PS00290">
    <property type="entry name" value="IG_MHC"/>
    <property type="match status" value="2"/>
</dbReference>
<keyword evidence="7" id="KW-1015">Disulfide bond</keyword>
<feature type="compositionally biased region" description="Acidic residues" evidence="13">
    <location>
        <begin position="1562"/>
        <end position="1587"/>
    </location>
</feature>
<dbReference type="FunFam" id="1.10.10.10:FF:000290">
    <property type="entry name" value="General transcription factor IIF subunit 1"/>
    <property type="match status" value="1"/>
</dbReference>
<evidence type="ECO:0000256" key="6">
    <source>
        <dbReference type="ARBA" id="ARBA00023125"/>
    </source>
</evidence>
<gene>
    <name evidence="16" type="ORF">P4O66_007403</name>
</gene>
<evidence type="ECO:0000256" key="4">
    <source>
        <dbReference type="ARBA" id="ARBA00022553"/>
    </source>
</evidence>
<dbReference type="SUPFAM" id="SSF46785">
    <property type="entry name" value="Winged helix' DNA-binding domain"/>
    <property type="match status" value="1"/>
</dbReference>
<keyword evidence="9" id="KW-0539">Nucleus</keyword>
<dbReference type="InterPro" id="IPR036390">
    <property type="entry name" value="WH_DNA-bd_sf"/>
</dbReference>
<dbReference type="SMART" id="SM00407">
    <property type="entry name" value="IGc1"/>
    <property type="match status" value="7"/>
</dbReference>
<dbReference type="InterPro" id="IPR008851">
    <property type="entry name" value="TFIIF-alpha"/>
</dbReference>
<feature type="compositionally biased region" description="Polar residues" evidence="13">
    <location>
        <begin position="1655"/>
        <end position="1664"/>
    </location>
</feature>
<keyword evidence="14" id="KW-0812">Transmembrane</keyword>
<keyword evidence="14" id="KW-0472">Membrane</keyword>
<sequence>MPEICHIELMTTDVDDSCMKNTALTFVVLFLITLFYSIAATVIKRVNKPKITLLSKEDGDQVLLLCSVEDFYPEQLTVKWSTDGSTVDANLQTPDVKKLQSIGKTKTFTEISIVRIEAELWKKGIEYKCNAEHNSQDFSTKLSICKAHPSVKPQIHLAKPNLISVKTDQLATASCTVQSVYNEVQVSWIGEGNKQDSSISVDQKYNPSKKIYETISKFTLPVTKWKSWSTVTCRAEHQCFSSEEKTIYIVEPVQWKTSVLIRRPFADSAVLQCVGNELPSGVLTVILQSSATEISRQYVDLPEDLNTLTTYFTVPDTYQTKDHRFSCIVYQNTNKWTSDSTECIFGDPTVELLMVPSVGHPTSEPQILQCIGTGFNPKIKWLVKSVEKHDATSKSMMQADGRVKVFSEISVSQQDWNQGSKYTCKVNDEKLKKKHVEKSTSICAAHPSVKPQIHLAKPNLISVKTDQLVTASCTVQSVYYDVQVSWFGEGNKQDSSISKNQMYEPSKKTYETISKFTLPVTKWKSWSTVTCRAEHQCFSSEGKTIYIVEPVQWNTSVLIRRPFADSAVLQCVGNELPSGVLTVILQSFATEISRQYVDLPEDLNTLTTYFTVPDTYQTKDHRFSCIVYQNINNKWTSDSTECIFGDPTVELLMVPSVGHPTSEPQILQCIGTGFNPKIKWLVKSVEKHDATSKSMMQADGRVKVFSEISVSQQDWNQGSKYTCKVNDEKLKKKHVEKSTNICAEPVQWNTSVLIRRPFADSAVLQCVGNELPSGVLTVILQSSATEISRQYVDLPKDLNTLTTYFTVPDTYQTKDHRFSCIVYQNTNKWTSDSTECIFGDPTVELLMVPSVGHPTSEPQILQCIGTGFNPKIKWLVKSVEKHDATSKSMMQADGRVKVFSEISVSQQDWNQGSKYTCKVNDEKLKKKHVEKSTNICAVTAAMAQVYLLGPSFNDMSSTNHVHVTCLVLAHKIDIYAVTWRVGKDAASQGVNKQPSIDHHNGTESFQSILEVSASKWNAHTVIYCEVSNLCSSATQSLNISKVKDPKRPTVQILQLSDRDLSGPHEKTLLCLISRFYPAEISVYWDLNGMKLEKSQFSNSPAGAHSVGPDFTMHSTLTLPESGHENDTYSCIVSHQSSETPIVSRLDNIYASVVKSAPTVDLLRHSDELVCLVSKYSPSAINITWLKGSEVVQHNRPLPAKDATGKFMVQSRLQLRATDWKAETTYTCQVDHITGTVIHRISKEGDCLAPKHLFKGTSSSSSTEYIVRVPKNTCKRYNIMAFNAGDKVNCSTWSQARMERDLSNRRMYGEEETPEGAAGSEFGKKQREEARRKKFGIITREFKVEDQPWILKVNGKAGRRFKGQKKGGVTENASYYIFTQCADGAFEAFPVHGWYNFTPLAKHRTLTAEEAEEEWGRRNKVVNHFSIMLQRRLREQEHGEDEEEEGEKGGKKKKKKKGGGRGGDLRIHDLDDDLEMSSDESESSAGEDGEGKSKSKKESSTKGKGKKKKKRKGSEQEGVEDSDDGDFEGLEVDYMSDESSSEEEEPEKAKPNKGDDVPKGIDEASESEEESEEENKNEEDGKEEEEDDDGKKTPVQMEKKKKKDSSGESESSDDSDIEGETASALFMAKKRTPPKRGGRGSGGSSRAGSRPGTPSIDNAATSNTLRAAASKLEQGKRQAAASSSEAPAAKRLKMEPSSQSPSGKSTPQPASGKSTPSSSDVQLTEEAVKRYLIRKPMTTKDLLKKFQTKRTGLSSEQTVNVLAQILKKLNPERKNINDKMHFYLTE</sequence>
<feature type="compositionally biased region" description="Basic residues" evidence="13">
    <location>
        <begin position="1627"/>
        <end position="1637"/>
    </location>
</feature>
<keyword evidence="14" id="KW-1133">Transmembrane helix</keyword>
<evidence type="ECO:0000256" key="12">
    <source>
        <dbReference type="ARBA" id="ARBA00031523"/>
    </source>
</evidence>
<dbReference type="Gene3D" id="2.60.40.10">
    <property type="entry name" value="Immunoglobulins"/>
    <property type="match status" value="9"/>
</dbReference>
<evidence type="ECO:0000313" key="17">
    <source>
        <dbReference type="Proteomes" id="UP001239994"/>
    </source>
</evidence>
<accession>A0AAD8ZGU5</accession>
<evidence type="ECO:0000256" key="9">
    <source>
        <dbReference type="ARBA" id="ARBA00023242"/>
    </source>
</evidence>
<evidence type="ECO:0000256" key="11">
    <source>
        <dbReference type="ARBA" id="ARBA00025232"/>
    </source>
</evidence>
<dbReference type="GO" id="GO:0003677">
    <property type="term" value="F:DNA binding"/>
    <property type="evidence" value="ECO:0007669"/>
    <property type="project" value="UniProtKB-KW"/>
</dbReference>
<evidence type="ECO:0000256" key="13">
    <source>
        <dbReference type="SAM" id="MobiDB-lite"/>
    </source>
</evidence>
<proteinExistence type="inferred from homology"/>
<keyword evidence="4" id="KW-0597">Phosphoprotein</keyword>
<evidence type="ECO:0000256" key="7">
    <source>
        <dbReference type="ARBA" id="ARBA00023157"/>
    </source>
</evidence>
<feature type="domain" description="Ig-like" evidence="15">
    <location>
        <begin position="647"/>
        <end position="742"/>
    </location>
</feature>
<feature type="compositionally biased region" description="Acidic residues" evidence="13">
    <location>
        <begin position="1609"/>
        <end position="1618"/>
    </location>
</feature>
<dbReference type="PROSITE" id="PS50835">
    <property type="entry name" value="IG_LIKE"/>
    <property type="match status" value="8"/>
</dbReference>
<dbReference type="GO" id="GO:0005634">
    <property type="term" value="C:nucleus"/>
    <property type="evidence" value="ECO:0007669"/>
    <property type="project" value="UniProtKB-SubCell"/>
</dbReference>
<dbReference type="Proteomes" id="UP001239994">
    <property type="component" value="Unassembled WGS sequence"/>
</dbReference>
<evidence type="ECO:0000256" key="2">
    <source>
        <dbReference type="ARBA" id="ARBA00005249"/>
    </source>
</evidence>
<feature type="compositionally biased region" description="Basic and acidic residues" evidence="13">
    <location>
        <begin position="1488"/>
        <end position="1500"/>
    </location>
</feature>
<feature type="domain" description="Ig-like" evidence="15">
    <location>
        <begin position="348"/>
        <end position="441"/>
    </location>
</feature>
<dbReference type="InterPro" id="IPR036179">
    <property type="entry name" value="Ig-like_dom_sf"/>
</dbReference>
<keyword evidence="8" id="KW-0804">Transcription</keyword>
<dbReference type="GO" id="GO:0032968">
    <property type="term" value="P:positive regulation of transcription elongation by RNA polymerase II"/>
    <property type="evidence" value="ECO:0007669"/>
    <property type="project" value="InterPro"/>
</dbReference>
<evidence type="ECO:0000256" key="10">
    <source>
        <dbReference type="ARBA" id="ARBA00023319"/>
    </source>
</evidence>
<feature type="compositionally biased region" description="Basic and acidic residues" evidence="13">
    <location>
        <begin position="1546"/>
        <end position="1561"/>
    </location>
</feature>
<dbReference type="GO" id="GO:0006367">
    <property type="term" value="P:transcription initiation at RNA polymerase II promoter"/>
    <property type="evidence" value="ECO:0007669"/>
    <property type="project" value="InterPro"/>
</dbReference>
<dbReference type="InterPro" id="IPR003006">
    <property type="entry name" value="Ig/MHC_CS"/>
</dbReference>
<evidence type="ECO:0000256" key="14">
    <source>
        <dbReference type="SAM" id="Phobius"/>
    </source>
</evidence>
<dbReference type="PANTHER" id="PTHR23411">
    <property type="entry name" value="TAPASIN"/>
    <property type="match status" value="1"/>
</dbReference>
<comment type="similarity">
    <text evidence="2">Belongs to the TFIIF alpha subunit family.</text>
</comment>
<feature type="domain" description="Ig-like" evidence="15">
    <location>
        <begin position="49"/>
        <end position="145"/>
    </location>
</feature>
<keyword evidence="17" id="KW-1185">Reference proteome</keyword>
<reference evidence="16" key="1">
    <citation type="submission" date="2023-03" db="EMBL/GenBank/DDBJ databases">
        <title>Electrophorus voltai genome.</title>
        <authorList>
            <person name="Bian C."/>
        </authorList>
    </citation>
    <scope>NUCLEOTIDE SEQUENCE</scope>
    <source>
        <strain evidence="16">CB-2022</strain>
        <tissue evidence="16">Muscle</tissue>
    </source>
</reference>
<evidence type="ECO:0000256" key="5">
    <source>
        <dbReference type="ARBA" id="ARBA00023015"/>
    </source>
</evidence>
<comment type="function">
    <text evidence="11">TFIIF is a general transcription initiation factor that binds to RNA polymerase II and helps to recruit it to the initiation complex in collaboration with TFIIB. It promotes transcription elongation.</text>
</comment>
<name>A0AAD8ZGU5_9TELE</name>
<keyword evidence="6" id="KW-0238">DNA-binding</keyword>
<feature type="domain" description="Ig-like" evidence="15">
    <location>
        <begin position="1168"/>
        <end position="1241"/>
    </location>
</feature>
<dbReference type="Pfam" id="PF05793">
    <property type="entry name" value="TFIIF_alpha"/>
    <property type="match status" value="1"/>
</dbReference>
<dbReference type="CDD" id="cd00240">
    <property type="entry name" value="TFIIFa"/>
    <property type="match status" value="1"/>
</dbReference>
<dbReference type="InterPro" id="IPR007110">
    <property type="entry name" value="Ig-like_dom"/>
</dbReference>
<dbReference type="InterPro" id="IPR013162">
    <property type="entry name" value="CD80_C2-set"/>
</dbReference>
<organism evidence="16 17">
    <name type="scientific">Electrophorus voltai</name>
    <dbReference type="NCBI Taxonomy" id="2609070"/>
    <lineage>
        <taxon>Eukaryota</taxon>
        <taxon>Metazoa</taxon>
        <taxon>Chordata</taxon>
        <taxon>Craniata</taxon>
        <taxon>Vertebrata</taxon>
        <taxon>Euteleostomi</taxon>
        <taxon>Actinopterygii</taxon>
        <taxon>Neopterygii</taxon>
        <taxon>Teleostei</taxon>
        <taxon>Ostariophysi</taxon>
        <taxon>Gymnotiformes</taxon>
        <taxon>Gymnotoidei</taxon>
        <taxon>Gymnotidae</taxon>
        <taxon>Electrophorus</taxon>
    </lineage>
</organism>
<dbReference type="InterPro" id="IPR013783">
    <property type="entry name" value="Ig-like_fold"/>
</dbReference>
<evidence type="ECO:0000259" key="15">
    <source>
        <dbReference type="PROSITE" id="PS50835"/>
    </source>
</evidence>
<protein>
    <recommendedName>
        <fullName evidence="3">General transcription factor IIF subunit 1</fullName>
    </recommendedName>
    <alternativeName>
        <fullName evidence="12">Transcription initiation factor IIF subunit alpha</fullName>
    </alternativeName>
</protein>
<keyword evidence="5" id="KW-0805">Transcription regulation</keyword>
<dbReference type="InterPro" id="IPR050380">
    <property type="entry name" value="Immune_Resp_Modulators"/>
</dbReference>
<feature type="domain" description="Ig-like" evidence="15">
    <location>
        <begin position="153"/>
        <end position="248"/>
    </location>
</feature>
<comment type="subcellular location">
    <subcellularLocation>
        <location evidence="1">Nucleus</location>
    </subcellularLocation>
</comment>
<dbReference type="SUPFAM" id="SSF50916">
    <property type="entry name" value="Rap30/74 interaction domains"/>
    <property type="match status" value="1"/>
</dbReference>
<feature type="compositionally biased region" description="Acidic residues" evidence="13">
    <location>
        <begin position="1516"/>
        <end position="1545"/>
    </location>
</feature>
<evidence type="ECO:0000256" key="3">
    <source>
        <dbReference type="ARBA" id="ARBA00020812"/>
    </source>
</evidence>
<evidence type="ECO:0000256" key="8">
    <source>
        <dbReference type="ARBA" id="ARBA00023163"/>
    </source>
</evidence>
<evidence type="ECO:0000313" key="16">
    <source>
        <dbReference type="EMBL" id="KAK1799154.1"/>
    </source>
</evidence>
<dbReference type="Pfam" id="PF07654">
    <property type="entry name" value="C1-set"/>
    <property type="match status" value="8"/>
</dbReference>
<feature type="compositionally biased region" description="Basic residues" evidence="13">
    <location>
        <begin position="1502"/>
        <end position="1511"/>
    </location>
</feature>
<feature type="region of interest" description="Disordered" evidence="13">
    <location>
        <begin position="1432"/>
        <end position="1722"/>
    </location>
</feature>
<comment type="caution">
    <text evidence="16">The sequence shown here is derived from an EMBL/GenBank/DDBJ whole genome shotgun (WGS) entry which is preliminary data.</text>
</comment>
<dbReference type="InterPro" id="IPR036388">
    <property type="entry name" value="WH-like_DNA-bd_sf"/>
</dbReference>
<dbReference type="InterPro" id="IPR011039">
    <property type="entry name" value="TFIIF_interaction"/>
</dbReference>
<feature type="domain" description="Ig-like" evidence="15">
    <location>
        <begin position="1048"/>
        <end position="1143"/>
    </location>
</feature>
<feature type="compositionally biased region" description="Low complexity" evidence="13">
    <location>
        <begin position="1645"/>
        <end position="1654"/>
    </location>
</feature>
<feature type="transmembrane region" description="Helical" evidence="14">
    <location>
        <begin position="23"/>
        <end position="43"/>
    </location>
</feature>
<feature type="compositionally biased region" description="Acidic residues" evidence="13">
    <location>
        <begin position="1469"/>
        <end position="1487"/>
    </location>
</feature>
<feature type="compositionally biased region" description="Basic residues" evidence="13">
    <location>
        <begin position="1449"/>
        <end position="1458"/>
    </location>
</feature>
<feature type="domain" description="Ig-like" evidence="15">
    <location>
        <begin position="841"/>
        <end position="936"/>
    </location>
</feature>
<keyword evidence="10" id="KW-0393">Immunoglobulin domain</keyword>
<dbReference type="CDD" id="cd00098">
    <property type="entry name" value="IgC1"/>
    <property type="match status" value="4"/>
</dbReference>
<feature type="compositionally biased region" description="Low complexity" evidence="13">
    <location>
        <begin position="1678"/>
        <end position="1688"/>
    </location>
</feature>